<proteinExistence type="predicted"/>
<evidence type="ECO:0000313" key="4">
    <source>
        <dbReference type="Proteomes" id="UP000290288"/>
    </source>
</evidence>
<dbReference type="OrthoDB" id="549353at2759"/>
<feature type="compositionally biased region" description="Polar residues" evidence="1">
    <location>
        <begin position="201"/>
        <end position="210"/>
    </location>
</feature>
<name>A0A4Q2DYW0_9AGAR</name>
<dbReference type="Pfam" id="PF01936">
    <property type="entry name" value="NYN"/>
    <property type="match status" value="1"/>
</dbReference>
<dbReference type="GO" id="GO:0004540">
    <property type="term" value="F:RNA nuclease activity"/>
    <property type="evidence" value="ECO:0007669"/>
    <property type="project" value="InterPro"/>
</dbReference>
<dbReference type="STRING" id="2316362.A0A4Q2DYW0"/>
<dbReference type="Proteomes" id="UP000290288">
    <property type="component" value="Unassembled WGS sequence"/>
</dbReference>
<gene>
    <name evidence="3" type="ORF">EST38_g1663</name>
</gene>
<protein>
    <recommendedName>
        <fullName evidence="2">NYN domain-containing protein</fullName>
    </recommendedName>
</protein>
<evidence type="ECO:0000256" key="1">
    <source>
        <dbReference type="SAM" id="MobiDB-lite"/>
    </source>
</evidence>
<organism evidence="3 4">
    <name type="scientific">Candolleomyces aberdarensis</name>
    <dbReference type="NCBI Taxonomy" id="2316362"/>
    <lineage>
        <taxon>Eukaryota</taxon>
        <taxon>Fungi</taxon>
        <taxon>Dikarya</taxon>
        <taxon>Basidiomycota</taxon>
        <taxon>Agaricomycotina</taxon>
        <taxon>Agaricomycetes</taxon>
        <taxon>Agaricomycetidae</taxon>
        <taxon>Agaricales</taxon>
        <taxon>Agaricineae</taxon>
        <taxon>Psathyrellaceae</taxon>
        <taxon>Candolleomyces</taxon>
    </lineage>
</organism>
<dbReference type="InterPro" id="IPR021139">
    <property type="entry name" value="NYN"/>
</dbReference>
<reference evidence="3 4" key="1">
    <citation type="submission" date="2019-01" db="EMBL/GenBank/DDBJ databases">
        <title>Draft genome sequence of Psathyrella aberdarensis IHI B618.</title>
        <authorList>
            <person name="Buettner E."/>
            <person name="Kellner H."/>
        </authorList>
    </citation>
    <scope>NUCLEOTIDE SEQUENCE [LARGE SCALE GENOMIC DNA]</scope>
    <source>
        <strain evidence="3 4">IHI B618</strain>
    </source>
</reference>
<dbReference type="AlphaFoldDB" id="A0A4Q2DYW0"/>
<feature type="region of interest" description="Disordered" evidence="1">
    <location>
        <begin position="198"/>
        <end position="219"/>
    </location>
</feature>
<feature type="compositionally biased region" description="Polar residues" evidence="1">
    <location>
        <begin position="342"/>
        <end position="356"/>
    </location>
</feature>
<comment type="caution">
    <text evidence="3">The sequence shown here is derived from an EMBL/GenBank/DDBJ whole genome shotgun (WGS) entry which is preliminary data.</text>
</comment>
<feature type="region of interest" description="Disordered" evidence="1">
    <location>
        <begin position="240"/>
        <end position="366"/>
    </location>
</feature>
<dbReference type="GO" id="GO:0005777">
    <property type="term" value="C:peroxisome"/>
    <property type="evidence" value="ECO:0007669"/>
    <property type="project" value="InterPro"/>
</dbReference>
<dbReference type="GO" id="GO:1905762">
    <property type="term" value="F:CCR4-NOT complex binding"/>
    <property type="evidence" value="ECO:0007669"/>
    <property type="project" value="TreeGrafter"/>
</dbReference>
<dbReference type="EMBL" id="SDEE01000024">
    <property type="protein sequence ID" value="RXW24215.1"/>
    <property type="molecule type" value="Genomic_DNA"/>
</dbReference>
<dbReference type="InterPro" id="IPR024768">
    <property type="entry name" value="Marf1"/>
</dbReference>
<evidence type="ECO:0000259" key="2">
    <source>
        <dbReference type="Pfam" id="PF01936"/>
    </source>
</evidence>
<accession>A0A4Q2DYW0</accession>
<sequence>MSRQEVAIFWDYEENCPSPTGWSGYEVVKRIRYLAQEFGPVKLLKAYLSISEQSSQPSKATLRSELQASGVSLTDTPHNGRKEVADKMIIVDMLTHAMDNPAPATILLISGDRDYAYAISVLRLRQYDIVLVTHANAHSSLTSQASVCFDWATDILGTLGTAEPTASAFNRPSSSSSESVTGPNDFKFPALKFVPVPKSPTKASYSTSSPLKPAGKEAYSCNAKGPNGVEGLSLRSPIQPNFDVLRPNPSSGIDLRPPSPTEDLFSGFHRTSSRPPPNTQDPFTTAFRSYPSPQLSSLSMSTGPPDTPTSFQDSTFRISRPSTPVTLQRPQSVAAEGIKSPSRASVSGRSTTSSYASAPEELPPKLNKPALVAPHFKPLVKLLQEHYQRGEPRPFRPGIASQLVSTDKSVYESLPGINTFAQYAQLAQKSGIVEMAELWIMLKPEYLNADVS</sequence>
<dbReference type="Gene3D" id="3.40.50.1010">
    <property type="entry name" value="5'-nuclease"/>
    <property type="match status" value="1"/>
</dbReference>
<evidence type="ECO:0000313" key="3">
    <source>
        <dbReference type="EMBL" id="RXW24215.1"/>
    </source>
</evidence>
<keyword evidence="4" id="KW-1185">Reference proteome</keyword>
<dbReference type="CDD" id="cd10910">
    <property type="entry name" value="PIN_limkain_b1_N_like"/>
    <property type="match status" value="1"/>
</dbReference>
<feature type="domain" description="NYN" evidence="2">
    <location>
        <begin position="6"/>
        <end position="146"/>
    </location>
</feature>
<dbReference type="PANTHER" id="PTHR14379">
    <property type="entry name" value="LIMKAIN B LKAP"/>
    <property type="match status" value="1"/>
</dbReference>
<dbReference type="GO" id="GO:0010468">
    <property type="term" value="P:regulation of gene expression"/>
    <property type="evidence" value="ECO:0007669"/>
    <property type="project" value="InterPro"/>
</dbReference>
<dbReference type="PANTHER" id="PTHR14379:SF3">
    <property type="entry name" value="MEIOSIS REGULATOR AND MRNA STABILITY FACTOR 1"/>
    <property type="match status" value="1"/>
</dbReference>
<feature type="compositionally biased region" description="Polar residues" evidence="1">
    <location>
        <begin position="280"/>
        <end position="331"/>
    </location>
</feature>